<proteinExistence type="predicted"/>
<sequence length="151" mass="16707">MVGTSIELRIAMVDMYKKCILGGQQQTLHQNCALLPAQSWQGEISSKVPRKGEPCISGVSLGVLQDVELPYSAIPGAQGNGRYGIRHKPLGCVWFMGKESWAWEINSFPMFGKSGMEKRFLAHGKVGGKVNPSFLLGFHFPFPWERVQLGN</sequence>
<dbReference type="Proteomes" id="UP000250321">
    <property type="component" value="Unassembled WGS sequence"/>
</dbReference>
<evidence type="ECO:0000313" key="2">
    <source>
        <dbReference type="Proteomes" id="UP000250321"/>
    </source>
</evidence>
<accession>A0A314XH72</accession>
<dbReference type="AlphaFoldDB" id="A0A314XH72"/>
<organism evidence="1 2">
    <name type="scientific">Prunus yedoensis var. nudiflora</name>
    <dbReference type="NCBI Taxonomy" id="2094558"/>
    <lineage>
        <taxon>Eukaryota</taxon>
        <taxon>Viridiplantae</taxon>
        <taxon>Streptophyta</taxon>
        <taxon>Embryophyta</taxon>
        <taxon>Tracheophyta</taxon>
        <taxon>Spermatophyta</taxon>
        <taxon>Magnoliopsida</taxon>
        <taxon>eudicotyledons</taxon>
        <taxon>Gunneridae</taxon>
        <taxon>Pentapetalae</taxon>
        <taxon>rosids</taxon>
        <taxon>fabids</taxon>
        <taxon>Rosales</taxon>
        <taxon>Rosaceae</taxon>
        <taxon>Amygdaloideae</taxon>
        <taxon>Amygdaleae</taxon>
        <taxon>Prunus</taxon>
    </lineage>
</organism>
<keyword evidence="2" id="KW-1185">Reference proteome</keyword>
<gene>
    <name evidence="1" type="ORF">Pyn_33737</name>
</gene>
<protein>
    <submittedName>
        <fullName evidence="1">Uncharacterized protein</fullName>
    </submittedName>
</protein>
<name>A0A314XH72_PRUYE</name>
<comment type="caution">
    <text evidence="1">The sequence shown here is derived from an EMBL/GenBank/DDBJ whole genome shotgun (WGS) entry which is preliminary data.</text>
</comment>
<reference evidence="1 2" key="1">
    <citation type="submission" date="2018-02" db="EMBL/GenBank/DDBJ databases">
        <title>Draft genome of wild Prunus yedoensis var. nudiflora.</title>
        <authorList>
            <person name="Baek S."/>
            <person name="Kim J.-H."/>
            <person name="Choi K."/>
            <person name="Kim G.-B."/>
            <person name="Cho A."/>
            <person name="Jang H."/>
            <person name="Shin C.-H."/>
            <person name="Yu H.-J."/>
            <person name="Mun J.-H."/>
        </authorList>
    </citation>
    <scope>NUCLEOTIDE SEQUENCE [LARGE SCALE GENOMIC DNA]</scope>
    <source>
        <strain evidence="2">cv. Jeju island</strain>
        <tissue evidence="1">Leaf</tissue>
    </source>
</reference>
<evidence type="ECO:0000313" key="1">
    <source>
        <dbReference type="EMBL" id="PQP92961.1"/>
    </source>
</evidence>
<dbReference type="EMBL" id="PJQY01002511">
    <property type="protein sequence ID" value="PQP92961.1"/>
    <property type="molecule type" value="Genomic_DNA"/>
</dbReference>